<comment type="similarity">
    <text evidence="2">Belongs to the ROK (NagC/XylR) family.</text>
</comment>
<comment type="function">
    <text evidence="1">Transcriptional repressor of xylose-utilizing enzymes.</text>
</comment>
<keyword evidence="3" id="KW-0859">Xylose metabolism</keyword>
<dbReference type="STRING" id="157733.AB986_08305"/>
<evidence type="ECO:0008006" key="6">
    <source>
        <dbReference type="Google" id="ProtNLM"/>
    </source>
</evidence>
<name>A0A0J6D1H1_9BACL</name>
<keyword evidence="3" id="KW-0119">Carbohydrate metabolism</keyword>
<dbReference type="OrthoDB" id="9796533at2"/>
<dbReference type="InterPro" id="IPR036390">
    <property type="entry name" value="WH_DNA-bd_sf"/>
</dbReference>
<dbReference type="Proteomes" id="UP000035996">
    <property type="component" value="Unassembled WGS sequence"/>
</dbReference>
<dbReference type="AlphaFoldDB" id="A0A0J6D1H1"/>
<proteinExistence type="inferred from homology"/>
<evidence type="ECO:0000256" key="2">
    <source>
        <dbReference type="ARBA" id="ARBA00006479"/>
    </source>
</evidence>
<dbReference type="PATRIC" id="fig|157733.3.peg.3940"/>
<dbReference type="PANTHER" id="PTHR18964:SF149">
    <property type="entry name" value="BIFUNCTIONAL UDP-N-ACETYLGLUCOSAMINE 2-EPIMERASE_N-ACETYLMANNOSAMINE KINASE"/>
    <property type="match status" value="1"/>
</dbReference>
<sequence>MTKLRIGNKALIKDMNRSVVINTIRKVGPLSRTDISTQTGLGLSTITKIVEELKNSRLVFETGAANSTGGRRPILLEFNKQYAYAVGVKIMKDHLVLALTDLDATIIHSLEVPFHPTDSPTEIIQLIIHTIEQLLSKQQVKIDQVEGIGVAVSGLVDSKKGLVVRSPLLGWEDVALSKPIQDVFQKPVFIDNDVNAYTYAEVEKGHGLHQNNFICVSIGDGIGMSIVIDRKLYSGEFGGAGEFGHTIIQVDGRSCHCGQEGCLEMYASTIALEQESTVLFRSYPNSILLNKKLTFDSVYDAALAGDEMAIVLFDKLGYYLGIGLINAINSFNPGTIVLIGEGMIAQEYFLPTAITKAKKNFFYHDRYETKVLISRLGNDAWVKGAAILAINQLFQPPIYESTPSLLS</sequence>
<reference evidence="4" key="1">
    <citation type="submission" date="2015-06" db="EMBL/GenBank/DDBJ databases">
        <authorList>
            <person name="Liu B."/>
            <person name="Wang J."/>
            <person name="Zhu Y."/>
            <person name="Liu G."/>
            <person name="Chen Q."/>
            <person name="Zheng C."/>
            <person name="Che J."/>
            <person name="Ge C."/>
            <person name="Shi H."/>
            <person name="Pan Z."/>
            <person name="Liu X."/>
        </authorList>
    </citation>
    <scope>NUCLEOTIDE SEQUENCE [LARGE SCALE GENOMIC DNA]</scope>
    <source>
        <strain evidence="4">DSM 16346</strain>
    </source>
</reference>
<dbReference type="GO" id="GO:0042732">
    <property type="term" value="P:D-xylose metabolic process"/>
    <property type="evidence" value="ECO:0007669"/>
    <property type="project" value="UniProtKB-KW"/>
</dbReference>
<dbReference type="InterPro" id="IPR000600">
    <property type="entry name" value="ROK"/>
</dbReference>
<evidence type="ECO:0000313" key="5">
    <source>
        <dbReference type="Proteomes" id="UP000035996"/>
    </source>
</evidence>
<gene>
    <name evidence="4" type="ORF">AB986_08305</name>
</gene>
<dbReference type="SUPFAM" id="SSF53067">
    <property type="entry name" value="Actin-like ATPase domain"/>
    <property type="match status" value="1"/>
</dbReference>
<evidence type="ECO:0000313" key="4">
    <source>
        <dbReference type="EMBL" id="KMM39215.1"/>
    </source>
</evidence>
<dbReference type="Gene3D" id="1.10.10.10">
    <property type="entry name" value="Winged helix-like DNA-binding domain superfamily/Winged helix DNA-binding domain"/>
    <property type="match status" value="1"/>
</dbReference>
<protein>
    <recommendedName>
        <fullName evidence="6">ROK family transcriptional regulator</fullName>
    </recommendedName>
</protein>
<dbReference type="Pfam" id="PF00480">
    <property type="entry name" value="ROK"/>
    <property type="match status" value="1"/>
</dbReference>
<dbReference type="EMBL" id="LELK01000001">
    <property type="protein sequence ID" value="KMM39215.1"/>
    <property type="molecule type" value="Genomic_DNA"/>
</dbReference>
<evidence type="ECO:0000256" key="1">
    <source>
        <dbReference type="ARBA" id="ARBA00002486"/>
    </source>
</evidence>
<dbReference type="PANTHER" id="PTHR18964">
    <property type="entry name" value="ROK (REPRESSOR, ORF, KINASE) FAMILY"/>
    <property type="match status" value="1"/>
</dbReference>
<organism evidence="4 5">
    <name type="scientific">Guptibacillus hwajinpoensis</name>
    <dbReference type="NCBI Taxonomy" id="208199"/>
    <lineage>
        <taxon>Bacteria</taxon>
        <taxon>Bacillati</taxon>
        <taxon>Bacillota</taxon>
        <taxon>Bacilli</taxon>
        <taxon>Bacillales</taxon>
        <taxon>Guptibacillaceae</taxon>
        <taxon>Guptibacillus</taxon>
    </lineage>
</organism>
<comment type="caution">
    <text evidence="4">The sequence shown here is derived from an EMBL/GenBank/DDBJ whole genome shotgun (WGS) entry which is preliminary data.</text>
</comment>
<dbReference type="Gene3D" id="3.30.420.40">
    <property type="match status" value="2"/>
</dbReference>
<dbReference type="RefSeq" id="WP_048310385.1">
    <property type="nucleotide sequence ID" value="NZ_CP119526.1"/>
</dbReference>
<dbReference type="SUPFAM" id="SSF46785">
    <property type="entry name" value="Winged helix' DNA-binding domain"/>
    <property type="match status" value="1"/>
</dbReference>
<dbReference type="InterPro" id="IPR043129">
    <property type="entry name" value="ATPase_NBD"/>
</dbReference>
<dbReference type="InterPro" id="IPR036388">
    <property type="entry name" value="WH-like_DNA-bd_sf"/>
</dbReference>
<evidence type="ECO:0000256" key="3">
    <source>
        <dbReference type="ARBA" id="ARBA00022629"/>
    </source>
</evidence>
<accession>A0A0J6D1H1</accession>
<keyword evidence="5" id="KW-1185">Reference proteome</keyword>